<dbReference type="InterPro" id="IPR028978">
    <property type="entry name" value="Chorismate_lyase_/UTRA_dom_sf"/>
</dbReference>
<dbReference type="GO" id="GO:0003677">
    <property type="term" value="F:DNA binding"/>
    <property type="evidence" value="ECO:0007669"/>
    <property type="project" value="UniProtKB-KW"/>
</dbReference>
<dbReference type="PRINTS" id="PR00035">
    <property type="entry name" value="HTHGNTR"/>
</dbReference>
<dbReference type="InterPro" id="IPR011663">
    <property type="entry name" value="UTRA"/>
</dbReference>
<dbReference type="EMBL" id="AYZJ01000032">
    <property type="protein sequence ID" value="KRN22505.1"/>
    <property type="molecule type" value="Genomic_DNA"/>
</dbReference>
<evidence type="ECO:0000256" key="2">
    <source>
        <dbReference type="ARBA" id="ARBA00023125"/>
    </source>
</evidence>
<evidence type="ECO:0000259" key="4">
    <source>
        <dbReference type="PROSITE" id="PS50949"/>
    </source>
</evidence>
<dbReference type="Pfam" id="PF00392">
    <property type="entry name" value="GntR"/>
    <property type="match status" value="1"/>
</dbReference>
<evidence type="ECO:0000256" key="3">
    <source>
        <dbReference type="ARBA" id="ARBA00023163"/>
    </source>
</evidence>
<sequence length="240" mass="27274">MITKFEEVAGQLADRVRRGVYSTAQRLPSEYDLAKEFDVSRLTVRKAIDLLIRQQILVKDPGKGTYVMATPSKVESGRMGLQGFTEAAKAYGKVSRTEVLSFGPAEQLPRVVTDALELENRHDQRVDLLVRRRFWDDDPMTIEKIAICHEYVANRTAADFTGSLFDLIEREVPIAYSHQEIEAILVDSELADLLHVHLGDPLLRVNSVTYTADSKPIFYDTSYYRADKYSFKSTLTRQGH</sequence>
<reference evidence="5 6" key="1">
    <citation type="journal article" date="2015" name="Genome Announc.">
        <title>Expanding the biotechnology potential of lactobacilli through comparative genomics of 213 strains and associated genera.</title>
        <authorList>
            <person name="Sun Z."/>
            <person name="Harris H.M."/>
            <person name="McCann A."/>
            <person name="Guo C."/>
            <person name="Argimon S."/>
            <person name="Zhang W."/>
            <person name="Yang X."/>
            <person name="Jeffery I.B."/>
            <person name="Cooney J.C."/>
            <person name="Kagawa T.F."/>
            <person name="Liu W."/>
            <person name="Song Y."/>
            <person name="Salvetti E."/>
            <person name="Wrobel A."/>
            <person name="Rasinkangas P."/>
            <person name="Parkhill J."/>
            <person name="Rea M.C."/>
            <person name="O'Sullivan O."/>
            <person name="Ritari J."/>
            <person name="Douillard F.P."/>
            <person name="Paul Ross R."/>
            <person name="Yang R."/>
            <person name="Briner A.E."/>
            <person name="Felis G.E."/>
            <person name="de Vos W.M."/>
            <person name="Barrangou R."/>
            <person name="Klaenhammer T.R."/>
            <person name="Caufield P.W."/>
            <person name="Cui Y."/>
            <person name="Zhang H."/>
            <person name="O'Toole P.W."/>
        </authorList>
    </citation>
    <scope>NUCLEOTIDE SEQUENCE [LARGE SCALE GENOMIC DNA]</scope>
    <source>
        <strain evidence="5 6">DSM 22697</strain>
    </source>
</reference>
<evidence type="ECO:0000313" key="6">
    <source>
        <dbReference type="Proteomes" id="UP000050865"/>
    </source>
</evidence>
<dbReference type="SMART" id="SM00866">
    <property type="entry name" value="UTRA"/>
    <property type="match status" value="1"/>
</dbReference>
<dbReference type="SMART" id="SM00345">
    <property type="entry name" value="HTH_GNTR"/>
    <property type="match status" value="1"/>
</dbReference>
<dbReference type="PANTHER" id="PTHR44846:SF1">
    <property type="entry name" value="MANNOSYL-D-GLYCERATE TRANSPORT_METABOLISM SYSTEM REPRESSOR MNGR-RELATED"/>
    <property type="match status" value="1"/>
</dbReference>
<dbReference type="PANTHER" id="PTHR44846">
    <property type="entry name" value="MANNOSYL-D-GLYCERATE TRANSPORT/METABOLISM SYSTEM REPRESSOR MNGR-RELATED"/>
    <property type="match status" value="1"/>
</dbReference>
<keyword evidence="3" id="KW-0804">Transcription</keyword>
<gene>
    <name evidence="5" type="ORF">FC75_GL001784</name>
</gene>
<evidence type="ECO:0000313" key="5">
    <source>
        <dbReference type="EMBL" id="KRN22505.1"/>
    </source>
</evidence>
<dbReference type="Pfam" id="PF07702">
    <property type="entry name" value="UTRA"/>
    <property type="match status" value="1"/>
</dbReference>
<feature type="domain" description="HTH gntR-type" evidence="4">
    <location>
        <begin position="2"/>
        <end position="70"/>
    </location>
</feature>
<dbReference type="PROSITE" id="PS50949">
    <property type="entry name" value="HTH_GNTR"/>
    <property type="match status" value="1"/>
</dbReference>
<keyword evidence="6" id="KW-1185">Reference proteome</keyword>
<comment type="caution">
    <text evidence="5">The sequence shown here is derived from an EMBL/GenBank/DDBJ whole genome shotgun (WGS) entry which is preliminary data.</text>
</comment>
<name>A0A0R2F1N3_9LACO</name>
<dbReference type="CDD" id="cd07377">
    <property type="entry name" value="WHTH_GntR"/>
    <property type="match status" value="1"/>
</dbReference>
<evidence type="ECO:0000256" key="1">
    <source>
        <dbReference type="ARBA" id="ARBA00023015"/>
    </source>
</evidence>
<dbReference type="Gene3D" id="1.10.10.10">
    <property type="entry name" value="Winged helix-like DNA-binding domain superfamily/Winged helix DNA-binding domain"/>
    <property type="match status" value="1"/>
</dbReference>
<dbReference type="InterPro" id="IPR000524">
    <property type="entry name" value="Tscrpt_reg_HTH_GntR"/>
</dbReference>
<dbReference type="STRING" id="1423730.FC75_GL001784"/>
<dbReference type="PATRIC" id="fig|1423730.4.peg.1859"/>
<organism evidence="5 6">
    <name type="scientific">Lacticaseibacillus camelliae DSM 22697 = JCM 13995</name>
    <dbReference type="NCBI Taxonomy" id="1423730"/>
    <lineage>
        <taxon>Bacteria</taxon>
        <taxon>Bacillati</taxon>
        <taxon>Bacillota</taxon>
        <taxon>Bacilli</taxon>
        <taxon>Lactobacillales</taxon>
        <taxon>Lactobacillaceae</taxon>
        <taxon>Lacticaseibacillus</taxon>
    </lineage>
</organism>
<dbReference type="InterPro" id="IPR036388">
    <property type="entry name" value="WH-like_DNA-bd_sf"/>
</dbReference>
<proteinExistence type="predicted"/>
<accession>A0A0R2F1N3</accession>
<dbReference type="InterPro" id="IPR036390">
    <property type="entry name" value="WH_DNA-bd_sf"/>
</dbReference>
<keyword evidence="1" id="KW-0805">Transcription regulation</keyword>
<dbReference type="GO" id="GO:0045892">
    <property type="term" value="P:negative regulation of DNA-templated transcription"/>
    <property type="evidence" value="ECO:0007669"/>
    <property type="project" value="TreeGrafter"/>
</dbReference>
<protein>
    <submittedName>
        <fullName evidence="5">Transcriptional regulator</fullName>
    </submittedName>
</protein>
<dbReference type="SUPFAM" id="SSF46785">
    <property type="entry name" value="Winged helix' DNA-binding domain"/>
    <property type="match status" value="1"/>
</dbReference>
<dbReference type="Gene3D" id="3.40.1410.10">
    <property type="entry name" value="Chorismate lyase-like"/>
    <property type="match status" value="1"/>
</dbReference>
<dbReference type="AlphaFoldDB" id="A0A0R2F1N3"/>
<dbReference type="GO" id="GO:0003700">
    <property type="term" value="F:DNA-binding transcription factor activity"/>
    <property type="evidence" value="ECO:0007669"/>
    <property type="project" value="InterPro"/>
</dbReference>
<dbReference type="OrthoDB" id="149756at2"/>
<dbReference type="InterPro" id="IPR050679">
    <property type="entry name" value="Bact_HTH_transcr_reg"/>
</dbReference>
<dbReference type="NCBIfam" id="NF041547">
    <property type="entry name" value="GntR_LSA1692"/>
    <property type="match status" value="1"/>
</dbReference>
<keyword evidence="2" id="KW-0238">DNA-binding</keyword>
<dbReference type="Proteomes" id="UP000050865">
    <property type="component" value="Unassembled WGS sequence"/>
</dbReference>
<dbReference type="SUPFAM" id="SSF64288">
    <property type="entry name" value="Chorismate lyase-like"/>
    <property type="match status" value="1"/>
</dbReference>